<dbReference type="AlphaFoldDB" id="A0A6M3M077"/>
<gene>
    <name evidence="1" type="ORF">MM171A00145_0038</name>
</gene>
<reference evidence="1" key="1">
    <citation type="submission" date="2020-03" db="EMBL/GenBank/DDBJ databases">
        <title>The deep terrestrial virosphere.</title>
        <authorList>
            <person name="Holmfeldt K."/>
            <person name="Nilsson E."/>
            <person name="Simone D."/>
            <person name="Lopez-Fernandez M."/>
            <person name="Wu X."/>
            <person name="de Brujin I."/>
            <person name="Lundin D."/>
            <person name="Andersson A."/>
            <person name="Bertilsson S."/>
            <person name="Dopson M."/>
        </authorList>
    </citation>
    <scope>NUCLEOTIDE SEQUENCE</scope>
    <source>
        <strain evidence="1">MM171A00145</strain>
    </source>
</reference>
<evidence type="ECO:0000313" key="1">
    <source>
        <dbReference type="EMBL" id="QJB01101.1"/>
    </source>
</evidence>
<proteinExistence type="predicted"/>
<dbReference type="EMBL" id="MT143705">
    <property type="protein sequence ID" value="QJB01101.1"/>
    <property type="molecule type" value="Genomic_DNA"/>
</dbReference>
<name>A0A6M3M077_9ZZZZ</name>
<organism evidence="1">
    <name type="scientific">viral metagenome</name>
    <dbReference type="NCBI Taxonomy" id="1070528"/>
    <lineage>
        <taxon>unclassified sequences</taxon>
        <taxon>metagenomes</taxon>
        <taxon>organismal metagenomes</taxon>
    </lineage>
</organism>
<protein>
    <submittedName>
        <fullName evidence="1">Uncharacterized protein</fullName>
    </submittedName>
</protein>
<sequence>MDHLPDPIPGPGTATARQFRRAARFSARLQKIDGWGDVYVHWIEEIDEAPIGDGYTRVLASDWYGSGYYVLTMTGRWSFLGPGRDAAALAVHQTVRRYSPLPKPPEWLTEALVKGGQMLLSLLFSRIGRGGAR</sequence>
<accession>A0A6M3M077</accession>